<keyword evidence="2" id="KW-1185">Reference proteome</keyword>
<dbReference type="Proteomes" id="UP000271650">
    <property type="component" value="Chromosome"/>
</dbReference>
<dbReference type="EMBL" id="CP127527">
    <property type="protein sequence ID" value="XRI77382.1"/>
    <property type="molecule type" value="Genomic_DNA"/>
</dbReference>
<proteinExistence type="predicted"/>
<gene>
    <name evidence="1" type="ORF">EC580_001525</name>
</gene>
<evidence type="ECO:0000313" key="1">
    <source>
        <dbReference type="EMBL" id="XRI77382.1"/>
    </source>
</evidence>
<name>A0ACD5HNY1_9PROT</name>
<protein>
    <submittedName>
        <fullName evidence="1">BolA/IbaG family iron-sulfur metabolism protein</fullName>
    </submittedName>
</protein>
<reference evidence="1 2" key="1">
    <citation type="journal article" date="2019" name="Int. J. Syst. Evol. Microbiol.">
        <title>Acidithiobacillus sulfuriphilus sp. nov.: an extremely acidophilic sulfur-oxidizing chemolithotroph isolated from a neutral pH environment.</title>
        <authorList>
            <person name="Falagan C."/>
            <person name="Moya-Beltran A."/>
            <person name="Castro M."/>
            <person name="Quatrini R."/>
            <person name="Johnson D.B."/>
        </authorList>
    </citation>
    <scope>NUCLEOTIDE SEQUENCE [LARGE SCALE GENOMIC DNA]</scope>
    <source>
        <strain evidence="1 2">CJ-2</strain>
    </source>
</reference>
<evidence type="ECO:0000313" key="2">
    <source>
        <dbReference type="Proteomes" id="UP000271650"/>
    </source>
</evidence>
<organism evidence="1 2">
    <name type="scientific">Acidithiobacillus sulfuriphilus</name>
    <dbReference type="NCBI Taxonomy" id="1867749"/>
    <lineage>
        <taxon>Bacteria</taxon>
        <taxon>Pseudomonadati</taxon>
        <taxon>Pseudomonadota</taxon>
        <taxon>Acidithiobacillia</taxon>
        <taxon>Acidithiobacillales</taxon>
        <taxon>Acidithiobacillaceae</taxon>
        <taxon>Acidithiobacillus</taxon>
    </lineage>
</organism>
<accession>A0ACD5HNY1</accession>
<sequence>MAPLPHHSAVILRYNHSMNAQILQELIAKHLPEAIVMVSGDDGAHFEALVVTAAFIGLSPVKQHQLVYQALGERMREEIHALALRTMTPEQWQTWQATHPS</sequence>